<dbReference type="OrthoDB" id="6706523at2"/>
<proteinExistence type="predicted"/>
<dbReference type="GO" id="GO:0005509">
    <property type="term" value="F:calcium ion binding"/>
    <property type="evidence" value="ECO:0007669"/>
    <property type="project" value="InterPro"/>
</dbReference>
<dbReference type="Gene3D" id="1.10.238.10">
    <property type="entry name" value="EF-hand"/>
    <property type="match status" value="1"/>
</dbReference>
<organism evidence="2 3">
    <name type="scientific">Thalassotalea euphylliae</name>
    <dbReference type="NCBI Taxonomy" id="1655234"/>
    <lineage>
        <taxon>Bacteria</taxon>
        <taxon>Pseudomonadati</taxon>
        <taxon>Pseudomonadota</taxon>
        <taxon>Gammaproteobacteria</taxon>
        <taxon>Alteromonadales</taxon>
        <taxon>Colwelliaceae</taxon>
        <taxon>Thalassotalea</taxon>
    </lineage>
</organism>
<accession>A0A3E0TN10</accession>
<dbReference type="PROSITE" id="PS00018">
    <property type="entry name" value="EF_HAND_1"/>
    <property type="match status" value="2"/>
</dbReference>
<dbReference type="SMART" id="SM00054">
    <property type="entry name" value="EFh"/>
    <property type="match status" value="2"/>
</dbReference>
<protein>
    <submittedName>
        <fullName evidence="2">EF-hand domain-containing protein</fullName>
    </submittedName>
</protein>
<comment type="caution">
    <text evidence="2">The sequence shown here is derived from an EMBL/GenBank/DDBJ whole genome shotgun (WGS) entry which is preliminary data.</text>
</comment>
<name>A0A3E0TN10_9GAMM</name>
<dbReference type="Pfam" id="PF00036">
    <property type="entry name" value="EF-hand_1"/>
    <property type="match status" value="1"/>
</dbReference>
<dbReference type="RefSeq" id="WP_116007056.1">
    <property type="nucleotide sequence ID" value="NZ_QUOU01000001.1"/>
</dbReference>
<dbReference type="Pfam" id="PF13202">
    <property type="entry name" value="EF-hand_5"/>
    <property type="match status" value="1"/>
</dbReference>
<dbReference type="InterPro" id="IPR002048">
    <property type="entry name" value="EF_hand_dom"/>
</dbReference>
<dbReference type="PROSITE" id="PS50222">
    <property type="entry name" value="EF_HAND_2"/>
    <property type="match status" value="2"/>
</dbReference>
<evidence type="ECO:0000313" key="2">
    <source>
        <dbReference type="EMBL" id="REL25934.1"/>
    </source>
</evidence>
<dbReference type="AlphaFoldDB" id="A0A3E0TN10"/>
<dbReference type="InterPro" id="IPR011992">
    <property type="entry name" value="EF-hand-dom_pair"/>
</dbReference>
<dbReference type="CDD" id="cd00051">
    <property type="entry name" value="EFh"/>
    <property type="match status" value="1"/>
</dbReference>
<feature type="domain" description="EF-hand" evidence="1">
    <location>
        <begin position="38"/>
        <end position="72"/>
    </location>
</feature>
<dbReference type="InterPro" id="IPR018247">
    <property type="entry name" value="EF_Hand_1_Ca_BS"/>
</dbReference>
<gene>
    <name evidence="2" type="ORF">DXX93_04740</name>
</gene>
<dbReference type="Proteomes" id="UP000256478">
    <property type="component" value="Unassembled WGS sequence"/>
</dbReference>
<dbReference type="SUPFAM" id="SSF47473">
    <property type="entry name" value="EF-hand"/>
    <property type="match status" value="1"/>
</dbReference>
<reference evidence="2 3" key="1">
    <citation type="submission" date="2018-08" db="EMBL/GenBank/DDBJ databases">
        <title>Thalassotalea euphylliae genome.</title>
        <authorList>
            <person name="Summers S."/>
            <person name="Rice S.A."/>
            <person name="Freckelton M.L."/>
            <person name="Nedved B.T."/>
            <person name="Hadfield M.G."/>
        </authorList>
    </citation>
    <scope>NUCLEOTIDE SEQUENCE [LARGE SCALE GENOMIC DNA]</scope>
    <source>
        <strain evidence="2 3">H1</strain>
    </source>
</reference>
<feature type="domain" description="EF-hand" evidence="1">
    <location>
        <begin position="2"/>
        <end position="37"/>
    </location>
</feature>
<evidence type="ECO:0000259" key="1">
    <source>
        <dbReference type="PROSITE" id="PS50222"/>
    </source>
</evidence>
<evidence type="ECO:0000313" key="3">
    <source>
        <dbReference type="Proteomes" id="UP000256478"/>
    </source>
</evidence>
<dbReference type="EMBL" id="QUOU01000001">
    <property type="protein sequence ID" value="REL25934.1"/>
    <property type="molecule type" value="Genomic_DNA"/>
</dbReference>
<sequence>MELNQWVDELFEVFDEDRDGVINRTEFVELIDCLLQDKGIRMCESIFKRFDKNHDNAISKEELREMVIELAL</sequence>